<organism evidence="3 4">
    <name type="scientific">Branchiostoma lanceolatum</name>
    <name type="common">Common lancelet</name>
    <name type="synonym">Amphioxus lanceolatum</name>
    <dbReference type="NCBI Taxonomy" id="7740"/>
    <lineage>
        <taxon>Eukaryota</taxon>
        <taxon>Metazoa</taxon>
        <taxon>Chordata</taxon>
        <taxon>Cephalochordata</taxon>
        <taxon>Leptocardii</taxon>
        <taxon>Amphioxiformes</taxon>
        <taxon>Branchiostomatidae</taxon>
        <taxon>Branchiostoma</taxon>
    </lineage>
</organism>
<protein>
    <submittedName>
        <fullName evidence="3">Hypp5496 protein</fullName>
    </submittedName>
</protein>
<dbReference type="EMBL" id="OV696695">
    <property type="protein sequence ID" value="CAH1237989.1"/>
    <property type="molecule type" value="Genomic_DNA"/>
</dbReference>
<evidence type="ECO:0000256" key="1">
    <source>
        <dbReference type="SAM" id="MobiDB-lite"/>
    </source>
</evidence>
<feature type="compositionally biased region" description="Acidic residues" evidence="1">
    <location>
        <begin position="40"/>
        <end position="52"/>
    </location>
</feature>
<evidence type="ECO:0000313" key="4">
    <source>
        <dbReference type="Proteomes" id="UP000838412"/>
    </source>
</evidence>
<dbReference type="OrthoDB" id="10055527at2759"/>
<keyword evidence="2" id="KW-0812">Transmembrane</keyword>
<evidence type="ECO:0000313" key="3">
    <source>
        <dbReference type="EMBL" id="CAH1237989.1"/>
    </source>
</evidence>
<accession>A0A8J9W262</accession>
<name>A0A8J9W262_BRALA</name>
<feature type="compositionally biased region" description="Polar residues" evidence="1">
    <location>
        <begin position="18"/>
        <end position="27"/>
    </location>
</feature>
<gene>
    <name evidence="3" type="primary">Hypp5496</name>
    <name evidence="3" type="ORF">BLAG_LOCUS2760</name>
</gene>
<keyword evidence="2" id="KW-0472">Membrane</keyword>
<proteinExistence type="predicted"/>
<dbReference type="Proteomes" id="UP000838412">
    <property type="component" value="Chromosome 10"/>
</dbReference>
<feature type="transmembrane region" description="Helical" evidence="2">
    <location>
        <begin position="80"/>
        <end position="103"/>
    </location>
</feature>
<reference evidence="3" key="1">
    <citation type="submission" date="2022-01" db="EMBL/GenBank/DDBJ databases">
        <authorList>
            <person name="Braso-Vives M."/>
        </authorList>
    </citation>
    <scope>NUCLEOTIDE SEQUENCE</scope>
</reference>
<keyword evidence="4" id="KW-1185">Reference proteome</keyword>
<dbReference type="AlphaFoldDB" id="A0A8J9W262"/>
<evidence type="ECO:0000256" key="2">
    <source>
        <dbReference type="SAM" id="Phobius"/>
    </source>
</evidence>
<feature type="region of interest" description="Disordered" evidence="1">
    <location>
        <begin position="18"/>
        <end position="69"/>
    </location>
</feature>
<keyword evidence="2" id="KW-1133">Transmembrane helix</keyword>
<sequence>MADIYEDACRVNPSSFLDQKGTTLNLTSDEDGKAELSGSESDDDNTAPDIDDQHDYIPGVGMKPAGHDQTEDRPWPLLNVISVILLLLICCLLAVVVSMCLAVQQSIDQGQEKMGKVTKMEQMLTNELSIILEHHENLTNQMSLQMMSQEAMMKKLSVILQTQENITKGWGQQLKKLSPVGVQDGQIKTLSRAIISEFQRQMMAKSRWFG</sequence>